<dbReference type="AlphaFoldDB" id="A0A4V4HCY7"/>
<evidence type="ECO:0000256" key="2">
    <source>
        <dbReference type="SAM" id="Phobius"/>
    </source>
</evidence>
<feature type="region of interest" description="Disordered" evidence="1">
    <location>
        <begin position="336"/>
        <end position="394"/>
    </location>
</feature>
<evidence type="ECO:0008006" key="5">
    <source>
        <dbReference type="Google" id="ProtNLM"/>
    </source>
</evidence>
<dbReference type="Proteomes" id="UP000297245">
    <property type="component" value="Unassembled WGS sequence"/>
</dbReference>
<feature type="compositionally biased region" description="Low complexity" evidence="1">
    <location>
        <begin position="107"/>
        <end position="178"/>
    </location>
</feature>
<organism evidence="3 4">
    <name type="scientific">Dendrothele bispora (strain CBS 962.96)</name>
    <dbReference type="NCBI Taxonomy" id="1314807"/>
    <lineage>
        <taxon>Eukaryota</taxon>
        <taxon>Fungi</taxon>
        <taxon>Dikarya</taxon>
        <taxon>Basidiomycota</taxon>
        <taxon>Agaricomycotina</taxon>
        <taxon>Agaricomycetes</taxon>
        <taxon>Agaricomycetidae</taxon>
        <taxon>Agaricales</taxon>
        <taxon>Agaricales incertae sedis</taxon>
        <taxon>Dendrothele</taxon>
    </lineage>
</organism>
<dbReference type="EMBL" id="ML179569">
    <property type="protein sequence ID" value="THU85015.1"/>
    <property type="molecule type" value="Genomic_DNA"/>
</dbReference>
<feature type="transmembrane region" description="Helical" evidence="2">
    <location>
        <begin position="208"/>
        <end position="233"/>
    </location>
</feature>
<feature type="compositionally biased region" description="Polar residues" evidence="1">
    <location>
        <begin position="179"/>
        <end position="200"/>
    </location>
</feature>
<feature type="compositionally biased region" description="Basic and acidic residues" evidence="1">
    <location>
        <begin position="95"/>
        <end position="106"/>
    </location>
</feature>
<accession>A0A4V4HCY7</accession>
<reference evidence="3 4" key="1">
    <citation type="journal article" date="2019" name="Nat. Ecol. Evol.">
        <title>Megaphylogeny resolves global patterns of mushroom evolution.</title>
        <authorList>
            <person name="Varga T."/>
            <person name="Krizsan K."/>
            <person name="Foldi C."/>
            <person name="Dima B."/>
            <person name="Sanchez-Garcia M."/>
            <person name="Sanchez-Ramirez S."/>
            <person name="Szollosi G.J."/>
            <person name="Szarkandi J.G."/>
            <person name="Papp V."/>
            <person name="Albert L."/>
            <person name="Andreopoulos W."/>
            <person name="Angelini C."/>
            <person name="Antonin V."/>
            <person name="Barry K.W."/>
            <person name="Bougher N.L."/>
            <person name="Buchanan P."/>
            <person name="Buyck B."/>
            <person name="Bense V."/>
            <person name="Catcheside P."/>
            <person name="Chovatia M."/>
            <person name="Cooper J."/>
            <person name="Damon W."/>
            <person name="Desjardin D."/>
            <person name="Finy P."/>
            <person name="Geml J."/>
            <person name="Haridas S."/>
            <person name="Hughes K."/>
            <person name="Justo A."/>
            <person name="Karasinski D."/>
            <person name="Kautmanova I."/>
            <person name="Kiss B."/>
            <person name="Kocsube S."/>
            <person name="Kotiranta H."/>
            <person name="LaButti K.M."/>
            <person name="Lechner B.E."/>
            <person name="Liimatainen K."/>
            <person name="Lipzen A."/>
            <person name="Lukacs Z."/>
            <person name="Mihaltcheva S."/>
            <person name="Morgado L.N."/>
            <person name="Niskanen T."/>
            <person name="Noordeloos M.E."/>
            <person name="Ohm R.A."/>
            <person name="Ortiz-Santana B."/>
            <person name="Ovrebo C."/>
            <person name="Racz N."/>
            <person name="Riley R."/>
            <person name="Savchenko A."/>
            <person name="Shiryaev A."/>
            <person name="Soop K."/>
            <person name="Spirin V."/>
            <person name="Szebenyi C."/>
            <person name="Tomsovsky M."/>
            <person name="Tulloss R.E."/>
            <person name="Uehling J."/>
            <person name="Grigoriev I.V."/>
            <person name="Vagvolgyi C."/>
            <person name="Papp T."/>
            <person name="Martin F.M."/>
            <person name="Miettinen O."/>
            <person name="Hibbett D.S."/>
            <person name="Nagy L.G."/>
        </authorList>
    </citation>
    <scope>NUCLEOTIDE SEQUENCE [LARGE SCALE GENOMIC DNA]</scope>
    <source>
        <strain evidence="3 4">CBS 962.96</strain>
    </source>
</reference>
<evidence type="ECO:0000313" key="3">
    <source>
        <dbReference type="EMBL" id="THU85015.1"/>
    </source>
</evidence>
<feature type="compositionally biased region" description="Basic and acidic residues" evidence="1">
    <location>
        <begin position="372"/>
        <end position="383"/>
    </location>
</feature>
<sequence length="426" mass="45594">MSQWADYDLYVSYNSMIDLHQILKIIDQWFSTLDDDNSDIDISRELGSSSSFLVTAPAVSTATAIPATATVFDSDGDLDVRPFEFELDSSSVLCSDERDNDSRDNDPPTTTSEPERPSSTPSTSSVVSSESSTQNFSTTTSQRSFSTSTITTRPETSSLSQNSIIPTSSSSTELENSSQDPTSTVVAAPNSTTTVRNSDASPDHTHNIAGIVAGAVAGGIALILICGFGLVYIRRRRNVQRILPKPLIIPQIREFPHSRTGSESGTLISQSTKIAALSPNSEKVKGHASLQVFPGTVEEAFTQDRNTDGVSPSSSAGAVVLSDHGSQYQNEMIGAQEEQPSIEQRPKNNGGSKQDDPRVASVSQRPALGDGFPERTEEQHLEMSDPSGRSPVVQGLQAQVQQLMAENARLNAALMIPPPAYQRGGG</sequence>
<keyword evidence="2" id="KW-0472">Membrane</keyword>
<evidence type="ECO:0000256" key="1">
    <source>
        <dbReference type="SAM" id="MobiDB-lite"/>
    </source>
</evidence>
<name>A0A4V4HCY7_DENBC</name>
<proteinExistence type="predicted"/>
<feature type="region of interest" description="Disordered" evidence="1">
    <location>
        <begin position="91"/>
        <end position="203"/>
    </location>
</feature>
<feature type="compositionally biased region" description="Polar residues" evidence="1">
    <location>
        <begin position="338"/>
        <end position="352"/>
    </location>
</feature>
<keyword evidence="2" id="KW-1133">Transmembrane helix</keyword>
<keyword evidence="2" id="KW-0812">Transmembrane</keyword>
<gene>
    <name evidence="3" type="ORF">K435DRAFT_869721</name>
</gene>
<protein>
    <recommendedName>
        <fullName evidence="5">Mid2 domain-containing protein</fullName>
    </recommendedName>
</protein>
<keyword evidence="4" id="KW-1185">Reference proteome</keyword>
<dbReference type="CDD" id="cd12087">
    <property type="entry name" value="TM_EGFR-like"/>
    <property type="match status" value="1"/>
</dbReference>
<evidence type="ECO:0000313" key="4">
    <source>
        <dbReference type="Proteomes" id="UP000297245"/>
    </source>
</evidence>